<dbReference type="InterPro" id="IPR048310">
    <property type="entry name" value="GxGYxYP_N_2nd"/>
</dbReference>
<feature type="non-terminal residue" evidence="3">
    <location>
        <position position="546"/>
    </location>
</feature>
<comment type="caution">
    <text evidence="3">The sequence shown here is derived from an EMBL/GenBank/DDBJ whole genome shotgun (WGS) entry which is preliminary data.</text>
</comment>
<dbReference type="AlphaFoldDB" id="A0A2R5EUD7"/>
<dbReference type="EMBL" id="BDQX01000311">
    <property type="protein sequence ID" value="GBG10306.1"/>
    <property type="molecule type" value="Genomic_DNA"/>
</dbReference>
<sequence length="546" mass="58978">MKKRFGTLLLVIALLVSNLTGIRLPAAEAAPSPPTVYVFDLKSFIAEKEVLSQKVAYDYLKLATALQGIMNRERPQIYFYYESNSIATQAGVETDKYWLEKLTASNRLLDDYELDDSLSFAQLLDLFLPSVEGAVVWDENVPATANVASTVAGAENLLPVRYDLSPDSLYTDIVVNRNTEVVVDLNGKFSGTGQIPDIGRESTGSAKNDAYLWAKAIYLDTNRTNPLLMVNALDGISWNFNEGSTPYSAKVISAYIPRKIAAGQTAMISLTVKNTGTAAWNADDMYRLGSKSLNSITWTGFPDGGASSAPDGSQRVFLNAADQIGPGETKQFRFSLQAPASVGEVVFNANVVRDGVTWMSGSGITQNIEIVDRADMEGDRTPATIEDAPPVPTDEGSLIARLIEENLPDVMQPGAILPVTIELENTGTHVWSESLLTRFAPTDNNHFQWGALNGGYAIGTNNARIFMDGVTETNGTYAFSFTIQAPAAEGTHTFQAQMIRDGVARFGPTITKSIVVGKPSPIDPPDDPDRTPPITVETQPGALSEG</sequence>
<gene>
    <name evidence="3" type="ORF">PAT3040_05030</name>
</gene>
<dbReference type="Proteomes" id="UP000245202">
    <property type="component" value="Unassembled WGS sequence"/>
</dbReference>
<dbReference type="InterPro" id="IPR013783">
    <property type="entry name" value="Ig-like_fold"/>
</dbReference>
<feature type="region of interest" description="Disordered" evidence="1">
    <location>
        <begin position="516"/>
        <end position="546"/>
    </location>
</feature>
<dbReference type="Gene3D" id="2.60.40.10">
    <property type="entry name" value="Immunoglobulins"/>
    <property type="match status" value="2"/>
</dbReference>
<feature type="domain" description="GxGYxYP putative glycoside hydrolase second N-terminal" evidence="2">
    <location>
        <begin position="132"/>
        <end position="163"/>
    </location>
</feature>
<protein>
    <recommendedName>
        <fullName evidence="2">GxGYxYP putative glycoside hydrolase second N-terminal domain-containing protein</fullName>
    </recommendedName>
</protein>
<name>A0A2R5EUD7_9BACL</name>
<evidence type="ECO:0000313" key="3">
    <source>
        <dbReference type="EMBL" id="GBG10306.1"/>
    </source>
</evidence>
<keyword evidence="4" id="KW-1185">Reference proteome</keyword>
<evidence type="ECO:0000259" key="2">
    <source>
        <dbReference type="Pfam" id="PF20957"/>
    </source>
</evidence>
<evidence type="ECO:0000256" key="1">
    <source>
        <dbReference type="SAM" id="MobiDB-lite"/>
    </source>
</evidence>
<dbReference type="Pfam" id="PF20957">
    <property type="entry name" value="GxGYxYP_N_2nd"/>
    <property type="match status" value="1"/>
</dbReference>
<organism evidence="3 4">
    <name type="scientific">Paenibacillus agaridevorans</name>
    <dbReference type="NCBI Taxonomy" id="171404"/>
    <lineage>
        <taxon>Bacteria</taxon>
        <taxon>Bacillati</taxon>
        <taxon>Bacillota</taxon>
        <taxon>Bacilli</taxon>
        <taxon>Bacillales</taxon>
        <taxon>Paenibacillaceae</taxon>
        <taxon>Paenibacillus</taxon>
    </lineage>
</organism>
<proteinExistence type="predicted"/>
<evidence type="ECO:0000313" key="4">
    <source>
        <dbReference type="Proteomes" id="UP000245202"/>
    </source>
</evidence>
<accession>A0A2R5EUD7</accession>
<reference evidence="3 4" key="1">
    <citation type="submission" date="2017-08" db="EMBL/GenBank/DDBJ databases">
        <title>Substantial Increase in Enzyme Production by Combined Drug-Resistance Mutations in Paenibacillus agaridevorans.</title>
        <authorList>
            <person name="Tanaka Y."/>
            <person name="Funane K."/>
            <person name="Hosaka T."/>
            <person name="Shiwa Y."/>
            <person name="Fujita N."/>
            <person name="Miyazaki T."/>
            <person name="Yoshikawa H."/>
            <person name="Murakami K."/>
            <person name="Kasahara K."/>
            <person name="Inaoka T."/>
            <person name="Hiraga Y."/>
            <person name="Ochi K."/>
        </authorList>
    </citation>
    <scope>NUCLEOTIDE SEQUENCE [LARGE SCALE GENOMIC DNA]</scope>
    <source>
        <strain evidence="3 4">T-3040</strain>
    </source>
</reference>